<dbReference type="Gene3D" id="3.30.1520.10">
    <property type="entry name" value="Phox-like domain"/>
    <property type="match status" value="1"/>
</dbReference>
<dbReference type="PROSITE" id="PS50195">
    <property type="entry name" value="PX"/>
    <property type="match status" value="1"/>
</dbReference>
<evidence type="ECO:0000256" key="3">
    <source>
        <dbReference type="SAM" id="SignalP"/>
    </source>
</evidence>
<keyword evidence="3" id="KW-0732">Signal</keyword>
<evidence type="ECO:0000313" key="5">
    <source>
        <dbReference type="Ensembl" id="ENSCVAP00000014329.1"/>
    </source>
</evidence>
<dbReference type="Ensembl" id="ENSCVAT00000022136.1">
    <property type="protein sequence ID" value="ENSCVAP00000014329.1"/>
    <property type="gene ID" value="ENSCVAG00000016938.1"/>
</dbReference>
<dbReference type="GO" id="GO:0034727">
    <property type="term" value="P:piecemeal microautophagy of the nucleus"/>
    <property type="evidence" value="ECO:0007669"/>
    <property type="project" value="TreeGrafter"/>
</dbReference>
<name>A0A3Q2D7D6_CYPVA</name>
<dbReference type="GeneTree" id="ENSGT00940000155315"/>
<dbReference type="STRING" id="28743.ENSCVAP00000014329"/>
<dbReference type="GO" id="GO:0005769">
    <property type="term" value="C:early endosome"/>
    <property type="evidence" value="ECO:0007669"/>
    <property type="project" value="TreeGrafter"/>
</dbReference>
<feature type="chain" id="PRO_5018548924" description="PX domain-containing protein" evidence="3">
    <location>
        <begin position="25"/>
        <end position="127"/>
    </location>
</feature>
<evidence type="ECO:0000259" key="4">
    <source>
        <dbReference type="PROSITE" id="PS50195"/>
    </source>
</evidence>
<reference evidence="5" key="1">
    <citation type="submission" date="2025-08" db="UniProtKB">
        <authorList>
            <consortium name="Ensembl"/>
        </authorList>
    </citation>
    <scope>IDENTIFICATION</scope>
</reference>
<dbReference type="Proteomes" id="UP000265020">
    <property type="component" value="Unassembled WGS sequence"/>
</dbReference>
<dbReference type="InterPro" id="IPR001683">
    <property type="entry name" value="PX_dom"/>
</dbReference>
<dbReference type="Pfam" id="PF00787">
    <property type="entry name" value="PX"/>
    <property type="match status" value="1"/>
</dbReference>
<accession>A0A3Q2D7D6</accession>
<reference evidence="5" key="2">
    <citation type="submission" date="2025-09" db="UniProtKB">
        <authorList>
            <consortium name="Ensembl"/>
        </authorList>
    </citation>
    <scope>IDENTIFICATION</scope>
</reference>
<dbReference type="PANTHER" id="PTHR45949:SF3">
    <property type="entry name" value="SORTING NEXIN-7"/>
    <property type="match status" value="1"/>
</dbReference>
<evidence type="ECO:0000256" key="1">
    <source>
        <dbReference type="ARBA" id="ARBA00010883"/>
    </source>
</evidence>
<dbReference type="PANTHER" id="PTHR45949">
    <property type="entry name" value="SORTING NEXIN-4"/>
    <property type="match status" value="1"/>
</dbReference>
<sequence>MWILVAEFAVRFLLSQIMLRRSGSEPWTFQTRSRGGPAVLVLRIFSLLQPLPEKFVVKGMVERFSDDFIQTRRRALQRFLDRVSLHPLLSSSQHLRVFLTEQWLSKVFTPLGGARSKLCSPNRRSIW</sequence>
<proteinExistence type="inferred from homology"/>
<dbReference type="GO" id="GO:0032456">
    <property type="term" value="P:endocytic recycling"/>
    <property type="evidence" value="ECO:0007669"/>
    <property type="project" value="TreeGrafter"/>
</dbReference>
<evidence type="ECO:0000313" key="6">
    <source>
        <dbReference type="Proteomes" id="UP000265020"/>
    </source>
</evidence>
<dbReference type="GO" id="GO:0000422">
    <property type="term" value="P:autophagy of mitochondrion"/>
    <property type="evidence" value="ECO:0007669"/>
    <property type="project" value="TreeGrafter"/>
</dbReference>
<dbReference type="SUPFAM" id="SSF64268">
    <property type="entry name" value="PX domain"/>
    <property type="match status" value="1"/>
</dbReference>
<feature type="signal peptide" evidence="3">
    <location>
        <begin position="1"/>
        <end position="24"/>
    </location>
</feature>
<protein>
    <recommendedName>
        <fullName evidence="4">PX domain-containing protein</fullName>
    </recommendedName>
</protein>
<dbReference type="GO" id="GO:0000407">
    <property type="term" value="C:phagophore assembly site"/>
    <property type="evidence" value="ECO:0007669"/>
    <property type="project" value="TreeGrafter"/>
</dbReference>
<feature type="domain" description="PX" evidence="4">
    <location>
        <begin position="1"/>
        <end position="106"/>
    </location>
</feature>
<dbReference type="InterPro" id="IPR036871">
    <property type="entry name" value="PX_dom_sf"/>
</dbReference>
<keyword evidence="2" id="KW-0813">Transport</keyword>
<keyword evidence="6" id="KW-1185">Reference proteome</keyword>
<dbReference type="GO" id="GO:0035091">
    <property type="term" value="F:phosphatidylinositol binding"/>
    <property type="evidence" value="ECO:0007669"/>
    <property type="project" value="InterPro"/>
</dbReference>
<dbReference type="GO" id="GO:0061709">
    <property type="term" value="P:reticulophagy"/>
    <property type="evidence" value="ECO:0007669"/>
    <property type="project" value="TreeGrafter"/>
</dbReference>
<evidence type="ECO:0000256" key="2">
    <source>
        <dbReference type="ARBA" id="ARBA00022448"/>
    </source>
</evidence>
<organism evidence="5 6">
    <name type="scientific">Cyprinodon variegatus</name>
    <name type="common">Sheepshead minnow</name>
    <dbReference type="NCBI Taxonomy" id="28743"/>
    <lineage>
        <taxon>Eukaryota</taxon>
        <taxon>Metazoa</taxon>
        <taxon>Chordata</taxon>
        <taxon>Craniata</taxon>
        <taxon>Vertebrata</taxon>
        <taxon>Euteleostomi</taxon>
        <taxon>Actinopterygii</taxon>
        <taxon>Neopterygii</taxon>
        <taxon>Teleostei</taxon>
        <taxon>Neoteleostei</taxon>
        <taxon>Acanthomorphata</taxon>
        <taxon>Ovalentaria</taxon>
        <taxon>Atherinomorphae</taxon>
        <taxon>Cyprinodontiformes</taxon>
        <taxon>Cyprinodontidae</taxon>
        <taxon>Cyprinodon</taxon>
    </lineage>
</organism>
<dbReference type="AlphaFoldDB" id="A0A3Q2D7D6"/>
<comment type="similarity">
    <text evidence="1">Belongs to the sorting nexin family.</text>
</comment>
<dbReference type="GO" id="GO:0015031">
    <property type="term" value="P:protein transport"/>
    <property type="evidence" value="ECO:0007669"/>
    <property type="project" value="TreeGrafter"/>
</dbReference>